<feature type="chain" id="PRO_5039320130" evidence="1">
    <location>
        <begin position="26"/>
        <end position="161"/>
    </location>
</feature>
<organism evidence="2 3">
    <name type="scientific">Bifidobacterium catenulatum PV20-2</name>
    <dbReference type="NCBI Taxonomy" id="1447716"/>
    <lineage>
        <taxon>Bacteria</taxon>
        <taxon>Bacillati</taxon>
        <taxon>Actinomycetota</taxon>
        <taxon>Actinomycetes</taxon>
        <taxon>Bifidobacteriales</taxon>
        <taxon>Bifidobacteriaceae</taxon>
        <taxon>Bifidobacterium</taxon>
    </lineage>
</organism>
<dbReference type="Proteomes" id="UP000030625">
    <property type="component" value="Chromosome"/>
</dbReference>
<gene>
    <name evidence="2" type="ORF">AH68_00295</name>
</gene>
<dbReference type="HOGENOM" id="CLU_1640504_0_0_11"/>
<evidence type="ECO:0000313" key="3">
    <source>
        <dbReference type="Proteomes" id="UP000030625"/>
    </source>
</evidence>
<dbReference type="EMBL" id="CP007456">
    <property type="protein sequence ID" value="AIZ15378.1"/>
    <property type="molecule type" value="Genomic_DNA"/>
</dbReference>
<evidence type="ECO:0000313" key="2">
    <source>
        <dbReference type="EMBL" id="AIZ15378.1"/>
    </source>
</evidence>
<name>A0A0A7I557_9BIFI</name>
<sequence length="161" mass="16794">MKKNTLRVIATILACATLASGSATAMADEASLPSMDEVPNSAAIEHGAHSLSVQPTADKQYAYPAEAEASGIFPTKNANALQPLNDTDDVPQSRGAVGNVAKALKVAAKIFSGAKWLGDLSGFLQKPENWAAGKIEQFLRQHGVNASTAHCVAQILANILI</sequence>
<feature type="signal peptide" evidence="1">
    <location>
        <begin position="1"/>
        <end position="25"/>
    </location>
</feature>
<accession>A0A0A7I557</accession>
<dbReference type="RefSeq" id="WP_039196579.1">
    <property type="nucleotide sequence ID" value="NZ_CP007456.1"/>
</dbReference>
<dbReference type="KEGG" id="bka:AH68_00295"/>
<protein>
    <submittedName>
        <fullName evidence="2">Uncharacterized protein</fullName>
    </submittedName>
</protein>
<evidence type="ECO:0000256" key="1">
    <source>
        <dbReference type="SAM" id="SignalP"/>
    </source>
</evidence>
<reference evidence="2 3" key="1">
    <citation type="journal article" date="2015" name="Genome Announc.">
        <title>Complete and Assembled Genome Sequence of Bifidobacterium kashiwanohense PV20-2, Isolated from the Feces of an Anemic Kenyan Infant.</title>
        <authorList>
            <person name="Vazquez-Gutierrez P."/>
            <person name="Lacroix C."/>
            <person name="Chassard C."/>
            <person name="Klumpp J."/>
            <person name="Jans C."/>
            <person name="Stevens M.J."/>
        </authorList>
    </citation>
    <scope>NUCLEOTIDE SEQUENCE [LARGE SCALE GENOMIC DNA]</scope>
    <source>
        <strain evidence="2 3">PV20-2</strain>
    </source>
</reference>
<proteinExistence type="predicted"/>
<keyword evidence="1" id="KW-0732">Signal</keyword>
<dbReference type="AlphaFoldDB" id="A0A0A7I557"/>